<dbReference type="InterPro" id="IPR043128">
    <property type="entry name" value="Rev_trsase/Diguanyl_cyclase"/>
</dbReference>
<dbReference type="GO" id="GO:0003684">
    <property type="term" value="F:damaged DNA binding"/>
    <property type="evidence" value="ECO:0007669"/>
    <property type="project" value="InterPro"/>
</dbReference>
<feature type="region of interest" description="Disordered" evidence="1">
    <location>
        <begin position="521"/>
        <end position="540"/>
    </location>
</feature>
<dbReference type="GO" id="GO:0003887">
    <property type="term" value="F:DNA-directed DNA polymerase activity"/>
    <property type="evidence" value="ECO:0007669"/>
    <property type="project" value="TreeGrafter"/>
</dbReference>
<feature type="region of interest" description="Disordered" evidence="1">
    <location>
        <begin position="564"/>
        <end position="585"/>
    </location>
</feature>
<dbReference type="PANTHER" id="PTHR46404:SF1">
    <property type="entry name" value="DNA POLYMERASE IOTA"/>
    <property type="match status" value="1"/>
</dbReference>
<reference evidence="3 4" key="1">
    <citation type="submission" date="2017-04" db="EMBL/GenBank/DDBJ databases">
        <title>Draft genome sequence of Marssonina coronaria NL1: causal agent of apple blotch.</title>
        <authorList>
            <person name="Cheng Q."/>
        </authorList>
    </citation>
    <scope>NUCLEOTIDE SEQUENCE [LARGE SCALE GENOMIC DNA]</scope>
    <source>
        <strain evidence="3 4">NL1</strain>
    </source>
</reference>
<organism evidence="3 4">
    <name type="scientific">Diplocarpon coronariae</name>
    <dbReference type="NCBI Taxonomy" id="2795749"/>
    <lineage>
        <taxon>Eukaryota</taxon>
        <taxon>Fungi</taxon>
        <taxon>Dikarya</taxon>
        <taxon>Ascomycota</taxon>
        <taxon>Pezizomycotina</taxon>
        <taxon>Leotiomycetes</taxon>
        <taxon>Helotiales</taxon>
        <taxon>Drepanopezizaceae</taxon>
        <taxon>Diplocarpon</taxon>
    </lineage>
</organism>
<evidence type="ECO:0000313" key="4">
    <source>
        <dbReference type="Proteomes" id="UP000242519"/>
    </source>
</evidence>
<dbReference type="Proteomes" id="UP000242519">
    <property type="component" value="Unassembled WGS sequence"/>
</dbReference>
<keyword evidence="4" id="KW-1185">Reference proteome</keyword>
<proteinExistence type="predicted"/>
<dbReference type="InterPro" id="IPR036775">
    <property type="entry name" value="DNA_pol_Y-fam_lit_finger_sf"/>
</dbReference>
<dbReference type="STRING" id="503106.A0A218Z7Y6"/>
<dbReference type="OrthoDB" id="447129at2759"/>
<dbReference type="Pfam" id="PF00817">
    <property type="entry name" value="IMS"/>
    <property type="match status" value="1"/>
</dbReference>
<sequence length="609" mass="68178">MAKPLKRNDDRIIIHFDYDCFYASVFEHERPELKSLPLAVQQKQIIVTCNYEARRRGLKKLQLITDARIICPDVVIVLGEELGRFRDASKSNFKFLESFTWSGKVERLGFDEVFMDVSDIVDFNIALLNQNDLSNSFFQLKNNDPTAGFRFDATMIAGHGFPSEGPLKLNNTHSGDEVLMMRLVLGSQLAQHLRWQLEQEKGYTSTVGISTNKLASKLVGNLNKPKAQTTLLPPYISSEQSRNGAIESNVTKFIDNHDIGKIPGIGFKMSQKIRNYVLSRPAEIEKGLIYGGTKENVTVGDVRLLPGMAPELLEEILGGPGAERGIGAKTWGLINGIDDSEVRKAKHVPTQISIEDSYLQLDTHSEVVKELRVLATSLLRRIHIDLLEHDEDTKSTNKRWTAVPKTIRLSTRPRLPLNPDGSRTRNLKRISRSGPLPSSVLNLKDSIDAIVEKLVQETLVPMFRKLHPYPSGWSLSLVSIGVTNIVETASENGTGSGRDIGRMFKRQEEVLKEWKVQDKDVPPDQVFENPSNELPDIDRLDPSAGDEALDLDMAGSEESIHLAQNAVDETGVWEDDEDDDENREQCSQCGAVMLAFAMAAHERFHNSEE</sequence>
<gene>
    <name evidence="3" type="ORF">B2J93_5919</name>
</gene>
<feature type="compositionally biased region" description="Acidic residues" evidence="1">
    <location>
        <begin position="571"/>
        <end position="582"/>
    </location>
</feature>
<name>A0A218Z7Y6_9HELO</name>
<evidence type="ECO:0000259" key="2">
    <source>
        <dbReference type="PROSITE" id="PS50173"/>
    </source>
</evidence>
<dbReference type="FunFam" id="3.40.1170.60:FF:000006">
    <property type="entry name" value="DNA polymerase iota"/>
    <property type="match status" value="1"/>
</dbReference>
<dbReference type="Gene3D" id="3.30.70.270">
    <property type="match status" value="1"/>
</dbReference>
<accession>A0A218Z7Y6</accession>
<dbReference type="PANTHER" id="PTHR46404">
    <property type="entry name" value="DNA POLYMERASE IOTA"/>
    <property type="match status" value="1"/>
</dbReference>
<dbReference type="InParanoid" id="A0A218Z7Y6"/>
<dbReference type="Gene3D" id="3.30.1490.100">
    <property type="entry name" value="DNA polymerase, Y-family, little finger domain"/>
    <property type="match status" value="1"/>
</dbReference>
<dbReference type="EMBL" id="MZNU01000133">
    <property type="protein sequence ID" value="OWP04098.1"/>
    <property type="molecule type" value="Genomic_DNA"/>
</dbReference>
<dbReference type="AlphaFoldDB" id="A0A218Z7Y6"/>
<dbReference type="InterPro" id="IPR043502">
    <property type="entry name" value="DNA/RNA_pol_sf"/>
</dbReference>
<protein>
    <recommendedName>
        <fullName evidence="2">UmuC domain-containing protein</fullName>
    </recommendedName>
</protein>
<feature type="domain" description="UmuC" evidence="2">
    <location>
        <begin position="13"/>
        <end position="266"/>
    </location>
</feature>
<dbReference type="SUPFAM" id="SSF56672">
    <property type="entry name" value="DNA/RNA polymerases"/>
    <property type="match status" value="1"/>
</dbReference>
<evidence type="ECO:0000313" key="3">
    <source>
        <dbReference type="EMBL" id="OWP04098.1"/>
    </source>
</evidence>
<dbReference type="GO" id="GO:0070987">
    <property type="term" value="P:error-free translesion synthesis"/>
    <property type="evidence" value="ECO:0007669"/>
    <property type="project" value="UniProtKB-ARBA"/>
</dbReference>
<feature type="region of interest" description="Disordered" evidence="1">
    <location>
        <begin position="412"/>
        <end position="431"/>
    </location>
</feature>
<dbReference type="PROSITE" id="PS50173">
    <property type="entry name" value="UMUC"/>
    <property type="match status" value="1"/>
</dbReference>
<dbReference type="InterPro" id="IPR001126">
    <property type="entry name" value="UmuC"/>
</dbReference>
<evidence type="ECO:0000256" key="1">
    <source>
        <dbReference type="SAM" id="MobiDB-lite"/>
    </source>
</evidence>
<comment type="caution">
    <text evidence="3">The sequence shown here is derived from an EMBL/GenBank/DDBJ whole genome shotgun (WGS) entry which is preliminary data.</text>
</comment>
<dbReference type="GO" id="GO:0006281">
    <property type="term" value="P:DNA repair"/>
    <property type="evidence" value="ECO:0007669"/>
    <property type="project" value="InterPro"/>
</dbReference>
<dbReference type="Gene3D" id="3.40.1170.60">
    <property type="match status" value="1"/>
</dbReference>